<protein>
    <submittedName>
        <fullName evidence="2">Uncharacterized protein</fullName>
    </submittedName>
</protein>
<gene>
    <name evidence="2" type="ORF">CP965_07195</name>
</gene>
<evidence type="ECO:0000313" key="3">
    <source>
        <dbReference type="Proteomes" id="UP000289718"/>
    </source>
</evidence>
<evidence type="ECO:0000313" key="2">
    <source>
        <dbReference type="EMBL" id="RXK13578.1"/>
    </source>
</evidence>
<proteinExistence type="predicted"/>
<evidence type="ECO:0000256" key="1">
    <source>
        <dbReference type="SAM" id="SignalP"/>
    </source>
</evidence>
<organism evidence="2 3">
    <name type="scientific">Halarcobacter mediterraneus</name>
    <dbReference type="NCBI Taxonomy" id="2023153"/>
    <lineage>
        <taxon>Bacteria</taxon>
        <taxon>Pseudomonadati</taxon>
        <taxon>Campylobacterota</taxon>
        <taxon>Epsilonproteobacteria</taxon>
        <taxon>Campylobacterales</taxon>
        <taxon>Arcobacteraceae</taxon>
        <taxon>Halarcobacter</taxon>
    </lineage>
</organism>
<reference evidence="2 3" key="1">
    <citation type="submission" date="2017-09" db="EMBL/GenBank/DDBJ databases">
        <title>Genomics of the genus Arcobacter.</title>
        <authorList>
            <person name="Perez-Cataluna A."/>
            <person name="Figueras M.J."/>
            <person name="Salas-Masso N."/>
        </authorList>
    </citation>
    <scope>NUCLEOTIDE SEQUENCE [LARGE SCALE GENOMIC DNA]</scope>
    <source>
        <strain evidence="2 3">F156-34</strain>
    </source>
</reference>
<dbReference type="EMBL" id="NXIE01000002">
    <property type="protein sequence ID" value="RXK13578.1"/>
    <property type="molecule type" value="Genomic_DNA"/>
</dbReference>
<dbReference type="RefSeq" id="WP_129061401.1">
    <property type="nucleotide sequence ID" value="NZ_NXIE01000002.1"/>
</dbReference>
<keyword evidence="1" id="KW-0732">Signal</keyword>
<keyword evidence="3" id="KW-1185">Reference proteome</keyword>
<sequence length="161" mass="18374">MKRFILSLFSLSFALVLNANASGYLWKVTAIEGILFQDGKFYGPYIEKLINGRYTTYNWLTNFAQGEEVYVYGEEYYGNMVWVEVHGMPHDEPTVKIGTKYGVIMETDNLVNSSKIIYGKRYKFFVPKIPVSSVSSITDVDLKDTLRVYDGTSLKFEAGIK</sequence>
<accession>A0A4Q1AXR2</accession>
<dbReference type="AlphaFoldDB" id="A0A4Q1AXR2"/>
<comment type="caution">
    <text evidence="2">The sequence shown here is derived from an EMBL/GenBank/DDBJ whole genome shotgun (WGS) entry which is preliminary data.</text>
</comment>
<name>A0A4Q1AXR2_9BACT</name>
<feature type="signal peptide" evidence="1">
    <location>
        <begin position="1"/>
        <end position="21"/>
    </location>
</feature>
<dbReference type="Proteomes" id="UP000289718">
    <property type="component" value="Unassembled WGS sequence"/>
</dbReference>
<feature type="chain" id="PRO_5020709886" evidence="1">
    <location>
        <begin position="22"/>
        <end position="161"/>
    </location>
</feature>